<reference evidence="9" key="2">
    <citation type="journal article" date="2014" name="ISME J.">
        <title>Microbial stratification in low pH oxic and suboxic macroscopic growths along an acid mine drainage.</title>
        <authorList>
            <person name="Mendez-Garcia C."/>
            <person name="Mesa V."/>
            <person name="Sprenger R.R."/>
            <person name="Richter M."/>
            <person name="Diez M.S."/>
            <person name="Solano J."/>
            <person name="Bargiela R."/>
            <person name="Golyshina O.V."/>
            <person name="Manteca A."/>
            <person name="Ramos J.L."/>
            <person name="Gallego J.R."/>
            <person name="Llorente I."/>
            <person name="Martins Dos Santos V.A."/>
            <person name="Jensen O.N."/>
            <person name="Pelaez A.I."/>
            <person name="Sanchez J."/>
            <person name="Ferrer M."/>
        </authorList>
    </citation>
    <scope>NUCLEOTIDE SEQUENCE</scope>
</reference>
<dbReference type="GO" id="GO:0005886">
    <property type="term" value="C:plasma membrane"/>
    <property type="evidence" value="ECO:0007669"/>
    <property type="project" value="UniProtKB-SubCell"/>
</dbReference>
<comment type="caution">
    <text evidence="9">The sequence shown here is derived from an EMBL/GenBank/DDBJ whole genome shotgun (WGS) entry which is preliminary data.</text>
</comment>
<accession>T1A9P0</accession>
<evidence type="ECO:0000256" key="1">
    <source>
        <dbReference type="ARBA" id="ARBA00004651"/>
    </source>
</evidence>
<feature type="transmembrane region" description="Helical" evidence="7">
    <location>
        <begin position="102"/>
        <end position="119"/>
    </location>
</feature>
<sequence length="483" mass="51376">MVWLMPIPALLAALWSRWLPGARWVTVLAALLGFALALVGAHNILHGRNLPTPQSWIGLDALGAVFALLTAFLGVTASLYSGPYIAHHLAHVTDPRAGLRRYYVYFNLFLASLLAVPLMQQPALAWVTVELTTLFSIFLVGFDGSKPALEAAWKYAVITIMGATVAALGFFLLLWGLQRAGGGPQTFAALVQASPLMNPLLRKVAFALILFGFGSKIGLVPIHTWLPDAHSQAPTPVCALLSGIEVSLILYVVMRLLPVFIGIHGLHLEHWLSVIGLVSVGVAAFLLLQVHDYKRLFAYSTVEHMGILMTALGLGKIAAYPVMLQVLTHALTKSLAFYAAGIVLVITGTREISAVRGLLRKRPWTAALLLAAALAIAGAPPFAVFSSEFAILRAAAAGGDYVSLVLLATFIIIAFAGILIQGNRMVFGEPSPAVASAVHGPRGLQWVAVLALLPVLVLGLWMPAPLSQLLHAAARQLTGGLAP</sequence>
<protein>
    <submittedName>
        <fullName evidence="9">NADH dehydrogenase (Quinone)</fullName>
    </submittedName>
</protein>
<feature type="transmembrane region" description="Helical" evidence="7">
    <location>
        <begin position="270"/>
        <end position="290"/>
    </location>
</feature>
<feature type="transmembrane region" description="Helical" evidence="7">
    <location>
        <begin position="364"/>
        <end position="384"/>
    </location>
</feature>
<name>T1A9P0_9ZZZZ</name>
<dbReference type="EMBL" id="AUZZ01008238">
    <property type="protein sequence ID" value="EQD38545.1"/>
    <property type="molecule type" value="Genomic_DNA"/>
</dbReference>
<dbReference type="PRINTS" id="PR01434">
    <property type="entry name" value="NADHDHGNASE5"/>
</dbReference>
<dbReference type="Pfam" id="PF00361">
    <property type="entry name" value="Proton_antipo_M"/>
    <property type="match status" value="1"/>
</dbReference>
<evidence type="ECO:0000259" key="8">
    <source>
        <dbReference type="Pfam" id="PF00361"/>
    </source>
</evidence>
<feature type="transmembrane region" description="Helical" evidence="7">
    <location>
        <begin position="238"/>
        <end position="264"/>
    </location>
</feature>
<feature type="transmembrane region" description="Helical" evidence="7">
    <location>
        <begin position="443"/>
        <end position="462"/>
    </location>
</feature>
<dbReference type="InterPro" id="IPR052175">
    <property type="entry name" value="ComplexI-like_HydComp"/>
</dbReference>
<keyword evidence="3 7" id="KW-0812">Transmembrane</keyword>
<evidence type="ECO:0000256" key="2">
    <source>
        <dbReference type="ARBA" id="ARBA00022475"/>
    </source>
</evidence>
<gene>
    <name evidence="9" type="ORF">B2A_11413</name>
</gene>
<evidence type="ECO:0000256" key="4">
    <source>
        <dbReference type="ARBA" id="ARBA00022989"/>
    </source>
</evidence>
<dbReference type="PANTHER" id="PTHR42682">
    <property type="entry name" value="HYDROGENASE-4 COMPONENT F"/>
    <property type="match status" value="1"/>
</dbReference>
<dbReference type="GO" id="GO:0016491">
    <property type="term" value="F:oxidoreductase activity"/>
    <property type="evidence" value="ECO:0007669"/>
    <property type="project" value="UniProtKB-KW"/>
</dbReference>
<feature type="domain" description="NADH:quinone oxidoreductase/Mrp antiporter transmembrane" evidence="8">
    <location>
        <begin position="124"/>
        <end position="408"/>
    </location>
</feature>
<evidence type="ECO:0000313" key="9">
    <source>
        <dbReference type="EMBL" id="EQD38545.1"/>
    </source>
</evidence>
<evidence type="ECO:0000256" key="6">
    <source>
        <dbReference type="ARBA" id="ARBA00023136"/>
    </source>
</evidence>
<feature type="transmembrane region" description="Helical" evidence="7">
    <location>
        <begin position="302"/>
        <end position="323"/>
    </location>
</feature>
<keyword evidence="2" id="KW-1003">Cell membrane</keyword>
<feature type="transmembrane region" description="Helical" evidence="7">
    <location>
        <begin position="335"/>
        <end position="352"/>
    </location>
</feature>
<organism evidence="9">
    <name type="scientific">mine drainage metagenome</name>
    <dbReference type="NCBI Taxonomy" id="410659"/>
    <lineage>
        <taxon>unclassified sequences</taxon>
        <taxon>metagenomes</taxon>
        <taxon>ecological metagenomes</taxon>
    </lineage>
</organism>
<evidence type="ECO:0000256" key="5">
    <source>
        <dbReference type="ARBA" id="ARBA00023002"/>
    </source>
</evidence>
<keyword evidence="4 7" id="KW-1133">Transmembrane helix</keyword>
<dbReference type="PANTHER" id="PTHR42682:SF5">
    <property type="entry name" value="HYDROGENASE-4 COMPONENT F"/>
    <property type="match status" value="1"/>
</dbReference>
<dbReference type="InterPro" id="IPR001750">
    <property type="entry name" value="ND/Mrp_TM"/>
</dbReference>
<feature type="transmembrane region" description="Helical" evidence="7">
    <location>
        <begin position="125"/>
        <end position="143"/>
    </location>
</feature>
<feature type="transmembrane region" description="Helical" evidence="7">
    <location>
        <begin position="204"/>
        <end position="226"/>
    </location>
</feature>
<dbReference type="AlphaFoldDB" id="T1A9P0"/>
<evidence type="ECO:0000256" key="3">
    <source>
        <dbReference type="ARBA" id="ARBA00022692"/>
    </source>
</evidence>
<feature type="transmembrane region" description="Helical" evidence="7">
    <location>
        <begin position="57"/>
        <end position="81"/>
    </location>
</feature>
<reference evidence="9" key="1">
    <citation type="submission" date="2013-08" db="EMBL/GenBank/DDBJ databases">
        <authorList>
            <person name="Mendez C."/>
            <person name="Richter M."/>
            <person name="Ferrer M."/>
            <person name="Sanchez J."/>
        </authorList>
    </citation>
    <scope>NUCLEOTIDE SEQUENCE</scope>
</reference>
<feature type="transmembrane region" description="Helical" evidence="7">
    <location>
        <begin position="404"/>
        <end position="422"/>
    </location>
</feature>
<evidence type="ECO:0000256" key="7">
    <source>
        <dbReference type="SAM" id="Phobius"/>
    </source>
</evidence>
<keyword evidence="6 7" id="KW-0472">Membrane</keyword>
<keyword evidence="5" id="KW-0560">Oxidoreductase</keyword>
<proteinExistence type="predicted"/>
<comment type="subcellular location">
    <subcellularLocation>
        <location evidence="1">Cell membrane</location>
        <topology evidence="1">Multi-pass membrane protein</topology>
    </subcellularLocation>
</comment>
<feature type="transmembrane region" description="Helical" evidence="7">
    <location>
        <begin position="155"/>
        <end position="177"/>
    </location>
</feature>